<dbReference type="EMBL" id="FNNG01000011">
    <property type="protein sequence ID" value="SDX43933.1"/>
    <property type="molecule type" value="Genomic_DNA"/>
</dbReference>
<dbReference type="OrthoDB" id="2645109at2"/>
<keyword evidence="2" id="KW-1185">Reference proteome</keyword>
<organism evidence="1 2">
    <name type="scientific">Tepidimicrobium xylanilyticum</name>
    <dbReference type="NCBI Taxonomy" id="1123352"/>
    <lineage>
        <taxon>Bacteria</taxon>
        <taxon>Bacillati</taxon>
        <taxon>Bacillota</taxon>
        <taxon>Tissierellia</taxon>
        <taxon>Tissierellales</taxon>
        <taxon>Tepidimicrobiaceae</taxon>
        <taxon>Tepidimicrobium</taxon>
    </lineage>
</organism>
<gene>
    <name evidence="1" type="ORF">SAMN05660923_02288</name>
</gene>
<protein>
    <recommendedName>
        <fullName evidence="3">MazG-like family protein</fullName>
    </recommendedName>
</protein>
<dbReference type="RefSeq" id="WP_093753803.1">
    <property type="nucleotide sequence ID" value="NZ_FNNG01000011.1"/>
</dbReference>
<dbReference type="AlphaFoldDB" id="A0A1H3BPT8"/>
<name>A0A1H3BPT8_9FIRM</name>
<evidence type="ECO:0000313" key="2">
    <source>
        <dbReference type="Proteomes" id="UP000198828"/>
    </source>
</evidence>
<proteinExistence type="predicted"/>
<evidence type="ECO:0008006" key="3">
    <source>
        <dbReference type="Google" id="ProtNLM"/>
    </source>
</evidence>
<dbReference type="Pfam" id="PF19585">
    <property type="entry name" value="DUF6092"/>
    <property type="match status" value="1"/>
</dbReference>
<dbReference type="Proteomes" id="UP000198828">
    <property type="component" value="Unassembled WGS sequence"/>
</dbReference>
<dbReference type="InterPro" id="IPR046074">
    <property type="entry name" value="DUF6092"/>
</dbReference>
<accession>A0A1H3BPT8</accession>
<sequence>MEVLLPKSVIDELDKAVCYILTSAKSYVDEPRSYVPMRLLESASIILDILSIYDNKYLWLNEEINRIKLLPLESEAEYLREIDIILTRLIESY</sequence>
<evidence type="ECO:0000313" key="1">
    <source>
        <dbReference type="EMBL" id="SDX43933.1"/>
    </source>
</evidence>
<reference evidence="1 2" key="1">
    <citation type="submission" date="2016-10" db="EMBL/GenBank/DDBJ databases">
        <authorList>
            <person name="de Groot N.N."/>
        </authorList>
    </citation>
    <scope>NUCLEOTIDE SEQUENCE [LARGE SCALE GENOMIC DNA]</scope>
    <source>
        <strain evidence="1 2">DSM 23310</strain>
    </source>
</reference>